<comment type="caution">
    <text evidence="1">The sequence shown here is derived from an EMBL/GenBank/DDBJ whole genome shotgun (WGS) entry which is preliminary data.</text>
</comment>
<dbReference type="PANTHER" id="PTHR24559:SF444">
    <property type="entry name" value="REVERSE TRANSCRIPTASE DOMAIN-CONTAINING PROTEIN"/>
    <property type="match status" value="1"/>
</dbReference>
<dbReference type="InterPro" id="IPR053134">
    <property type="entry name" value="RNA-dir_DNA_polymerase"/>
</dbReference>
<feature type="non-terminal residue" evidence="1">
    <location>
        <position position="104"/>
    </location>
</feature>
<dbReference type="InterPro" id="IPR043502">
    <property type="entry name" value="DNA/RNA_pol_sf"/>
</dbReference>
<sequence length="104" mass="11793">MKDAPVIREFPEVFLIEFPGLSPPRQVEIQTYLVPRAAPVACAPYRLAPSEMKELISPASIKEEDISSTAFRTWYGHFEFQVMPFGLTNALAVFMDLMDRVCKP</sequence>
<dbReference type="Gene3D" id="3.10.10.10">
    <property type="entry name" value="HIV Type 1 Reverse Transcriptase, subunit A, domain 1"/>
    <property type="match status" value="1"/>
</dbReference>
<evidence type="ECO:0008006" key="2">
    <source>
        <dbReference type="Google" id="ProtNLM"/>
    </source>
</evidence>
<organism evidence="1">
    <name type="scientific">Tanacetum cinerariifolium</name>
    <name type="common">Dalmatian daisy</name>
    <name type="synonym">Chrysanthemum cinerariifolium</name>
    <dbReference type="NCBI Taxonomy" id="118510"/>
    <lineage>
        <taxon>Eukaryota</taxon>
        <taxon>Viridiplantae</taxon>
        <taxon>Streptophyta</taxon>
        <taxon>Embryophyta</taxon>
        <taxon>Tracheophyta</taxon>
        <taxon>Spermatophyta</taxon>
        <taxon>Magnoliopsida</taxon>
        <taxon>eudicotyledons</taxon>
        <taxon>Gunneridae</taxon>
        <taxon>Pentapetalae</taxon>
        <taxon>asterids</taxon>
        <taxon>campanulids</taxon>
        <taxon>Asterales</taxon>
        <taxon>Asteraceae</taxon>
        <taxon>Asteroideae</taxon>
        <taxon>Anthemideae</taxon>
        <taxon>Anthemidinae</taxon>
        <taxon>Tanacetum</taxon>
    </lineage>
</organism>
<dbReference type="AlphaFoldDB" id="A0A699W0S8"/>
<dbReference type="SUPFAM" id="SSF56672">
    <property type="entry name" value="DNA/RNA polymerases"/>
    <property type="match status" value="1"/>
</dbReference>
<proteinExistence type="predicted"/>
<dbReference type="Gene3D" id="3.30.70.270">
    <property type="match status" value="1"/>
</dbReference>
<name>A0A699W0S8_TANCI</name>
<protein>
    <recommendedName>
        <fullName evidence="2">Reverse transcriptase domain-containing protein</fullName>
    </recommendedName>
</protein>
<reference evidence="1" key="1">
    <citation type="journal article" date="2019" name="Sci. Rep.">
        <title>Draft genome of Tanacetum cinerariifolium, the natural source of mosquito coil.</title>
        <authorList>
            <person name="Yamashiro T."/>
            <person name="Shiraishi A."/>
            <person name="Satake H."/>
            <person name="Nakayama K."/>
        </authorList>
    </citation>
    <scope>NUCLEOTIDE SEQUENCE</scope>
</reference>
<dbReference type="PANTHER" id="PTHR24559">
    <property type="entry name" value="TRANSPOSON TY3-I GAG-POL POLYPROTEIN"/>
    <property type="match status" value="1"/>
</dbReference>
<dbReference type="InterPro" id="IPR043128">
    <property type="entry name" value="Rev_trsase/Diguanyl_cyclase"/>
</dbReference>
<dbReference type="EMBL" id="BKCJ011502712">
    <property type="protein sequence ID" value="GFD38581.1"/>
    <property type="molecule type" value="Genomic_DNA"/>
</dbReference>
<accession>A0A699W0S8</accession>
<gene>
    <name evidence="1" type="ORF">Tci_910550</name>
</gene>
<evidence type="ECO:0000313" key="1">
    <source>
        <dbReference type="EMBL" id="GFD38581.1"/>
    </source>
</evidence>